<organism evidence="2 3">
    <name type="scientific">Cohnella fermenti</name>
    <dbReference type="NCBI Taxonomy" id="2565925"/>
    <lineage>
        <taxon>Bacteria</taxon>
        <taxon>Bacillati</taxon>
        <taxon>Bacillota</taxon>
        <taxon>Bacilli</taxon>
        <taxon>Bacillales</taxon>
        <taxon>Paenibacillaceae</taxon>
        <taxon>Cohnella</taxon>
    </lineage>
</organism>
<dbReference type="EMBL" id="SSOB01000077">
    <property type="protein sequence ID" value="THF72618.1"/>
    <property type="molecule type" value="Genomic_DNA"/>
</dbReference>
<dbReference type="OrthoDB" id="9795306at2"/>
<dbReference type="InterPro" id="IPR028973">
    <property type="entry name" value="PhnB-like"/>
</dbReference>
<dbReference type="CDD" id="cd06588">
    <property type="entry name" value="PhnB_like"/>
    <property type="match status" value="1"/>
</dbReference>
<dbReference type="Gene3D" id="3.10.180.10">
    <property type="entry name" value="2,3-Dihydroxybiphenyl 1,2-Dioxygenase, domain 1"/>
    <property type="match status" value="1"/>
</dbReference>
<dbReference type="Proteomes" id="UP000310636">
    <property type="component" value="Unassembled WGS sequence"/>
</dbReference>
<dbReference type="Pfam" id="PF00903">
    <property type="entry name" value="Glyoxalase"/>
    <property type="match status" value="1"/>
</dbReference>
<evidence type="ECO:0000313" key="3">
    <source>
        <dbReference type="Proteomes" id="UP000310636"/>
    </source>
</evidence>
<name>A0A4S4BGX4_9BACL</name>
<dbReference type="InterPro" id="IPR004360">
    <property type="entry name" value="Glyas_Fos-R_dOase_dom"/>
</dbReference>
<evidence type="ECO:0000313" key="2">
    <source>
        <dbReference type="EMBL" id="THF72618.1"/>
    </source>
</evidence>
<dbReference type="SUPFAM" id="SSF54593">
    <property type="entry name" value="Glyoxalase/Bleomycin resistance protein/Dihydroxybiphenyl dioxygenase"/>
    <property type="match status" value="1"/>
</dbReference>
<reference evidence="2 3" key="1">
    <citation type="submission" date="2019-04" db="EMBL/GenBank/DDBJ databases">
        <title>Cohnella sp. nov. isolated from preserved vegetables.</title>
        <authorList>
            <person name="Lin S.-Y."/>
            <person name="Hung M.-H."/>
            <person name="Young C.-C."/>
        </authorList>
    </citation>
    <scope>NUCLEOTIDE SEQUENCE [LARGE SCALE GENOMIC DNA]</scope>
    <source>
        <strain evidence="2 3">CC-MHH1044</strain>
    </source>
</reference>
<sequence length="132" mass="14759">MAKLTPYFYSEDARTQAQFYVNALGGEIQHQMTYGQAPGMEEEMKDKIVHMSFVAGGISFFIADTMHHEPPGRSYGFDLSLEFATEAEAREAFANLSAGGRVLMALEKQFWGSLFGRIEDKYGVKWQITTAG</sequence>
<dbReference type="RefSeq" id="WP_136374014.1">
    <property type="nucleotide sequence ID" value="NZ_SSOB01000077.1"/>
</dbReference>
<gene>
    <name evidence="2" type="ORF">E6C55_32595</name>
</gene>
<comment type="caution">
    <text evidence="2">The sequence shown here is derived from an EMBL/GenBank/DDBJ whole genome shotgun (WGS) entry which is preliminary data.</text>
</comment>
<dbReference type="AlphaFoldDB" id="A0A4S4BGX4"/>
<keyword evidence="3" id="KW-1185">Reference proteome</keyword>
<protein>
    <submittedName>
        <fullName evidence="2">VOC family protein</fullName>
    </submittedName>
</protein>
<dbReference type="PANTHER" id="PTHR33990:SF1">
    <property type="entry name" value="PROTEIN YJDN"/>
    <property type="match status" value="1"/>
</dbReference>
<evidence type="ECO:0000259" key="1">
    <source>
        <dbReference type="Pfam" id="PF00903"/>
    </source>
</evidence>
<dbReference type="InterPro" id="IPR029068">
    <property type="entry name" value="Glyas_Bleomycin-R_OHBP_Dase"/>
</dbReference>
<dbReference type="PANTHER" id="PTHR33990">
    <property type="entry name" value="PROTEIN YJDN-RELATED"/>
    <property type="match status" value="1"/>
</dbReference>
<feature type="domain" description="Glyoxalase/fosfomycin resistance/dioxygenase" evidence="1">
    <location>
        <begin position="11"/>
        <end position="128"/>
    </location>
</feature>
<proteinExistence type="predicted"/>
<accession>A0A4S4BGX4</accession>